<dbReference type="SUPFAM" id="SSF52540">
    <property type="entry name" value="P-loop containing nucleoside triphosphate hydrolases"/>
    <property type="match status" value="1"/>
</dbReference>
<evidence type="ECO:0000313" key="2">
    <source>
        <dbReference type="Proteomes" id="UP000653305"/>
    </source>
</evidence>
<protein>
    <submittedName>
        <fullName evidence="1">RAS-related protein raba1f</fullName>
    </submittedName>
</protein>
<gene>
    <name evidence="1" type="ORF">PHJA_001631800</name>
</gene>
<dbReference type="GO" id="GO:0005525">
    <property type="term" value="F:GTP binding"/>
    <property type="evidence" value="ECO:0007669"/>
    <property type="project" value="InterPro"/>
</dbReference>
<sequence length="78" mass="8818">MVERASRPHGPEYCDHACRQQGRFMHLRAVSTEDGQAFAEKEKTYFMETSALESMNVENAFGDKDDVSAVKKVRCCSV</sequence>
<comment type="caution">
    <text evidence="1">The sequence shown here is derived from an EMBL/GenBank/DDBJ whole genome shotgun (WGS) entry which is preliminary data.</text>
</comment>
<dbReference type="OrthoDB" id="9989112at2759"/>
<name>A0A830CEX3_9LAMI</name>
<dbReference type="InterPro" id="IPR027417">
    <property type="entry name" value="P-loop_NTPase"/>
</dbReference>
<dbReference type="InterPro" id="IPR001806">
    <property type="entry name" value="Small_GTPase"/>
</dbReference>
<dbReference type="Proteomes" id="UP000653305">
    <property type="component" value="Unassembled WGS sequence"/>
</dbReference>
<keyword evidence="2" id="KW-1185">Reference proteome</keyword>
<evidence type="ECO:0000313" key="1">
    <source>
        <dbReference type="EMBL" id="GFP94874.1"/>
    </source>
</evidence>
<proteinExistence type="predicted"/>
<dbReference type="EMBL" id="BMAC01000367">
    <property type="protein sequence ID" value="GFP94874.1"/>
    <property type="molecule type" value="Genomic_DNA"/>
</dbReference>
<accession>A0A830CEX3</accession>
<reference evidence="1" key="1">
    <citation type="submission" date="2020-07" db="EMBL/GenBank/DDBJ databases">
        <title>Ethylene signaling mediates host invasion by parasitic plants.</title>
        <authorList>
            <person name="Yoshida S."/>
        </authorList>
    </citation>
    <scope>NUCLEOTIDE SEQUENCE</scope>
    <source>
        <strain evidence="1">Okayama</strain>
    </source>
</reference>
<dbReference type="Gene3D" id="3.40.50.300">
    <property type="entry name" value="P-loop containing nucleotide triphosphate hydrolases"/>
    <property type="match status" value="1"/>
</dbReference>
<dbReference type="AlphaFoldDB" id="A0A830CEX3"/>
<dbReference type="Pfam" id="PF00071">
    <property type="entry name" value="Ras"/>
    <property type="match status" value="1"/>
</dbReference>
<organism evidence="1 2">
    <name type="scientific">Phtheirospermum japonicum</name>
    <dbReference type="NCBI Taxonomy" id="374723"/>
    <lineage>
        <taxon>Eukaryota</taxon>
        <taxon>Viridiplantae</taxon>
        <taxon>Streptophyta</taxon>
        <taxon>Embryophyta</taxon>
        <taxon>Tracheophyta</taxon>
        <taxon>Spermatophyta</taxon>
        <taxon>Magnoliopsida</taxon>
        <taxon>eudicotyledons</taxon>
        <taxon>Gunneridae</taxon>
        <taxon>Pentapetalae</taxon>
        <taxon>asterids</taxon>
        <taxon>lamiids</taxon>
        <taxon>Lamiales</taxon>
        <taxon>Orobanchaceae</taxon>
        <taxon>Orobanchaceae incertae sedis</taxon>
        <taxon>Phtheirospermum</taxon>
    </lineage>
</organism>
<dbReference type="GO" id="GO:0003924">
    <property type="term" value="F:GTPase activity"/>
    <property type="evidence" value="ECO:0007669"/>
    <property type="project" value="InterPro"/>
</dbReference>